<feature type="transmembrane region" description="Helical" evidence="1">
    <location>
        <begin position="12"/>
        <end position="33"/>
    </location>
</feature>
<geneLocation type="plasmid" evidence="2">
    <name>unnamed1</name>
</geneLocation>
<protein>
    <submittedName>
        <fullName evidence="2">Uncharacterized protein</fullName>
    </submittedName>
</protein>
<evidence type="ECO:0000313" key="2">
    <source>
        <dbReference type="EMBL" id="XBM44770.1"/>
    </source>
</evidence>
<keyword evidence="1" id="KW-1133">Transmembrane helix</keyword>
<keyword evidence="2" id="KW-0614">Plasmid</keyword>
<keyword evidence="1" id="KW-0472">Membrane</keyword>
<dbReference type="RefSeq" id="WP_348796771.1">
    <property type="nucleotide sequence ID" value="NZ_CP157382.1"/>
</dbReference>
<evidence type="ECO:0000256" key="1">
    <source>
        <dbReference type="SAM" id="Phobius"/>
    </source>
</evidence>
<feature type="transmembrane region" description="Helical" evidence="1">
    <location>
        <begin position="39"/>
        <end position="62"/>
    </location>
</feature>
<name>A0AAU7G092_9LACO</name>
<keyword evidence="1" id="KW-0812">Transmembrane</keyword>
<accession>A0AAU7G092</accession>
<proteinExistence type="predicted"/>
<dbReference type="EMBL" id="CP157382">
    <property type="protein sequence ID" value="XBM44770.1"/>
    <property type="molecule type" value="Genomic_DNA"/>
</dbReference>
<gene>
    <name evidence="2" type="ORF">ABG084_00035</name>
</gene>
<sequence length="68" mass="6621">MQLLRVSSAGGGAIATFFGMIAAIAALVVLVRFLGPDLIGGAVGFAIFAAALLLIGAAVLVASAGITY</sequence>
<organism evidence="2">
    <name type="scientific">Lactobacillus sp. JCM 1131</name>
    <dbReference type="NCBI Taxonomy" id="3153753"/>
    <lineage>
        <taxon>Bacteria</taxon>
        <taxon>Bacillati</taxon>
        <taxon>Bacillota</taxon>
        <taxon>Bacilli</taxon>
        <taxon>Lactobacillales</taxon>
        <taxon>Lactobacillaceae</taxon>
        <taxon>Lactobacillus</taxon>
    </lineage>
</organism>
<reference evidence="2" key="1">
    <citation type="submission" date="2024-05" db="EMBL/GenBank/DDBJ databases">
        <authorList>
            <person name="Lee M.W."/>
            <person name="Lee J.K."/>
            <person name="Kim J.M."/>
            <person name="Choi D.G."/>
            <person name="Baek J.H."/>
            <person name="Bayburt H."/>
            <person name="Jung J.J."/>
            <person name="Han D.M."/>
            <person name="Jeon C.O."/>
        </authorList>
    </citation>
    <scope>NUCLEOTIDE SEQUENCE</scope>
    <source>
        <strain evidence="2">JCM 1131</strain>
        <plasmid evidence="2">unnamed1</plasmid>
    </source>
</reference>
<dbReference type="AlphaFoldDB" id="A0AAU7G092"/>